<keyword evidence="2" id="KW-0812">Transmembrane</keyword>
<feature type="transmembrane region" description="Helical" evidence="2">
    <location>
        <begin position="122"/>
        <end position="148"/>
    </location>
</feature>
<evidence type="ECO:0000256" key="2">
    <source>
        <dbReference type="SAM" id="Phobius"/>
    </source>
</evidence>
<feature type="region of interest" description="Disordered" evidence="1">
    <location>
        <begin position="1"/>
        <end position="72"/>
    </location>
</feature>
<sequence length="233" mass="23918">MDDRPPRDDDAEPGTGTETEPETEAETEPHAEGPAEPTPDSSERASEDVPSDARGATETPDRLRRDGPSDESVGALVQQPIVKSWTTYLTLLFGLAGAGFGLFGILVDAFDEPIVDGGPAGFGAAFSIPLTVTPYLGILLAVVVGAGLGWGLSRDRSTTYTVAGVGAGVATAAFWLVAALFGSVPLEASLEVGGLLVNAIVAGFTAGVVAVGGVWVTRTRAPVGLLESRGERR</sequence>
<keyword evidence="2" id="KW-0472">Membrane</keyword>
<dbReference type="EMBL" id="AOHZ01000050">
    <property type="protein sequence ID" value="ELY55513.1"/>
    <property type="molecule type" value="Genomic_DNA"/>
</dbReference>
<feature type="transmembrane region" description="Helical" evidence="2">
    <location>
        <begin position="195"/>
        <end position="216"/>
    </location>
</feature>
<evidence type="ECO:0000313" key="4">
    <source>
        <dbReference type="Proteomes" id="UP000011602"/>
    </source>
</evidence>
<gene>
    <name evidence="3" type="ORF">C493_11137</name>
</gene>
<comment type="caution">
    <text evidence="3">The sequence shown here is derived from an EMBL/GenBank/DDBJ whole genome shotgun (WGS) entry which is preliminary data.</text>
</comment>
<dbReference type="Proteomes" id="UP000011602">
    <property type="component" value="Unassembled WGS sequence"/>
</dbReference>
<keyword evidence="4" id="KW-1185">Reference proteome</keyword>
<evidence type="ECO:0000256" key="1">
    <source>
        <dbReference type="SAM" id="MobiDB-lite"/>
    </source>
</evidence>
<feature type="compositionally biased region" description="Basic and acidic residues" evidence="1">
    <location>
        <begin position="59"/>
        <end position="68"/>
    </location>
</feature>
<proteinExistence type="predicted"/>
<reference evidence="3 4" key="1">
    <citation type="journal article" date="2014" name="PLoS Genet.">
        <title>Phylogenetically driven sequencing of extremely halophilic archaea reveals strategies for static and dynamic osmo-response.</title>
        <authorList>
            <person name="Becker E.A."/>
            <person name="Seitzer P.M."/>
            <person name="Tritt A."/>
            <person name="Larsen D."/>
            <person name="Krusor M."/>
            <person name="Yao A.I."/>
            <person name="Wu D."/>
            <person name="Madern D."/>
            <person name="Eisen J.A."/>
            <person name="Darling A.E."/>
            <person name="Facciotti M.T."/>
        </authorList>
    </citation>
    <scope>NUCLEOTIDE SEQUENCE [LARGE SCALE GENOMIC DNA]</scope>
    <source>
        <strain evidence="3 4">JCM 12255</strain>
    </source>
</reference>
<name>L9X4L9_9EURY</name>
<dbReference type="AlphaFoldDB" id="L9X4L9"/>
<feature type="transmembrane region" description="Helical" evidence="2">
    <location>
        <begin position="88"/>
        <end position="110"/>
    </location>
</feature>
<accession>L9X4L9</accession>
<protein>
    <submittedName>
        <fullName evidence="3">Uncharacterized protein</fullName>
    </submittedName>
</protein>
<evidence type="ECO:0000313" key="3">
    <source>
        <dbReference type="EMBL" id="ELY55513.1"/>
    </source>
</evidence>
<dbReference type="RefSeq" id="WP_007259508.1">
    <property type="nucleotide sequence ID" value="NZ_AOHZ01000050.1"/>
</dbReference>
<dbReference type="STRING" id="1227499.C493_11137"/>
<dbReference type="eggNOG" id="ENOG502N5N8">
    <property type="taxonomic scope" value="Archaea"/>
</dbReference>
<organism evidence="3 4">
    <name type="scientific">Natronolimnohabitans innermongolicus JCM 12255</name>
    <dbReference type="NCBI Taxonomy" id="1227499"/>
    <lineage>
        <taxon>Archaea</taxon>
        <taxon>Methanobacteriati</taxon>
        <taxon>Methanobacteriota</taxon>
        <taxon>Stenosarchaea group</taxon>
        <taxon>Halobacteria</taxon>
        <taxon>Halobacteriales</taxon>
        <taxon>Natrialbaceae</taxon>
        <taxon>Natronolimnohabitans</taxon>
    </lineage>
</organism>
<keyword evidence="2" id="KW-1133">Transmembrane helix</keyword>
<feature type="transmembrane region" description="Helical" evidence="2">
    <location>
        <begin position="160"/>
        <end position="183"/>
    </location>
</feature>